<keyword evidence="1" id="KW-0472">Membrane</keyword>
<evidence type="ECO:0000256" key="1">
    <source>
        <dbReference type="SAM" id="Phobius"/>
    </source>
</evidence>
<reference evidence="3" key="1">
    <citation type="submission" date="2017-01" db="EMBL/GenBank/DDBJ databases">
        <authorList>
            <person name="Wang Y."/>
            <person name="White M."/>
            <person name="Kvist S."/>
            <person name="Moncalvo J.-M."/>
        </authorList>
    </citation>
    <scope>NUCLEOTIDE SEQUENCE [LARGE SCALE GENOMIC DNA]</scope>
    <source>
        <strain evidence="3">COL-18-3</strain>
    </source>
</reference>
<dbReference type="Proteomes" id="UP000188320">
    <property type="component" value="Unassembled WGS sequence"/>
</dbReference>
<gene>
    <name evidence="2" type="ORF">AX774_g1543</name>
</gene>
<accession>A0A1R1PVE5</accession>
<keyword evidence="1" id="KW-1133">Transmembrane helix</keyword>
<organism evidence="2 3">
    <name type="scientific">Zancudomyces culisetae</name>
    <name type="common">Gut fungus</name>
    <name type="synonym">Smittium culisetae</name>
    <dbReference type="NCBI Taxonomy" id="1213189"/>
    <lineage>
        <taxon>Eukaryota</taxon>
        <taxon>Fungi</taxon>
        <taxon>Fungi incertae sedis</taxon>
        <taxon>Zoopagomycota</taxon>
        <taxon>Kickxellomycotina</taxon>
        <taxon>Harpellomycetes</taxon>
        <taxon>Harpellales</taxon>
        <taxon>Legeriomycetaceae</taxon>
        <taxon>Zancudomyces</taxon>
    </lineage>
</organism>
<proteinExistence type="predicted"/>
<comment type="caution">
    <text evidence="2">The sequence shown here is derived from an EMBL/GenBank/DDBJ whole genome shotgun (WGS) entry which is preliminary data.</text>
</comment>
<keyword evidence="1" id="KW-0812">Transmembrane</keyword>
<keyword evidence="3" id="KW-1185">Reference proteome</keyword>
<dbReference type="AlphaFoldDB" id="A0A1R1PVE5"/>
<protein>
    <submittedName>
        <fullName evidence="2">Uncharacterized protein</fullName>
    </submittedName>
</protein>
<feature type="transmembrane region" description="Helical" evidence="1">
    <location>
        <begin position="45"/>
        <end position="65"/>
    </location>
</feature>
<evidence type="ECO:0000313" key="3">
    <source>
        <dbReference type="Proteomes" id="UP000188320"/>
    </source>
</evidence>
<evidence type="ECO:0000313" key="2">
    <source>
        <dbReference type="EMBL" id="OMH84930.1"/>
    </source>
</evidence>
<sequence length="84" mass="9429">MFSSNCANTIASQDDEKCKKKHQDLWNRGALKEIERLLVYIGPEGWFFISITSCTGLPFASSAILSSCAFKRLLACKFCILTNF</sequence>
<dbReference type="EMBL" id="LSSK01000130">
    <property type="protein sequence ID" value="OMH84930.1"/>
    <property type="molecule type" value="Genomic_DNA"/>
</dbReference>
<name>A0A1R1PVE5_ZANCU</name>